<dbReference type="GO" id="GO:0004843">
    <property type="term" value="F:cysteine-type deubiquitinase activity"/>
    <property type="evidence" value="ECO:0007669"/>
    <property type="project" value="TreeGrafter"/>
</dbReference>
<dbReference type="InterPro" id="IPR003323">
    <property type="entry name" value="OTU_dom"/>
</dbReference>
<gene>
    <name evidence="3" type="ORF">CTAYLR_001237</name>
</gene>
<evidence type="ECO:0000259" key="2">
    <source>
        <dbReference type="PROSITE" id="PS50802"/>
    </source>
</evidence>
<keyword evidence="4" id="KW-1185">Reference proteome</keyword>
<reference evidence="3" key="1">
    <citation type="submission" date="2023-01" db="EMBL/GenBank/DDBJ databases">
        <title>Metagenome sequencing of chrysophaentin producing Chrysophaeum taylorii.</title>
        <authorList>
            <person name="Davison J."/>
            <person name="Bewley C."/>
        </authorList>
    </citation>
    <scope>NUCLEOTIDE SEQUENCE</scope>
    <source>
        <strain evidence="3">NIES-1699</strain>
    </source>
</reference>
<accession>A0AAD7UDA5</accession>
<dbReference type="EMBL" id="JAQMWT010000379">
    <property type="protein sequence ID" value="KAJ8602428.1"/>
    <property type="molecule type" value="Genomic_DNA"/>
</dbReference>
<dbReference type="PANTHER" id="PTHR12419">
    <property type="entry name" value="OTU DOMAIN CONTAINING PROTEIN"/>
    <property type="match status" value="1"/>
</dbReference>
<name>A0AAD7UDA5_9STRA</name>
<feature type="region of interest" description="Disordered" evidence="1">
    <location>
        <begin position="43"/>
        <end position="107"/>
    </location>
</feature>
<feature type="compositionally biased region" description="Acidic residues" evidence="1">
    <location>
        <begin position="54"/>
        <end position="69"/>
    </location>
</feature>
<proteinExistence type="predicted"/>
<dbReference type="Pfam" id="PF02338">
    <property type="entry name" value="OTU"/>
    <property type="match status" value="1"/>
</dbReference>
<evidence type="ECO:0000256" key="1">
    <source>
        <dbReference type="SAM" id="MobiDB-lite"/>
    </source>
</evidence>
<sequence>MLPRHKAEVSAFRERAKKVRKEARKEGKRRVAEVEAMLEQEEMDLEARHRKELDDLEEDEEEAVVVENDEAQKKEVVERKREKARNKRNRRAARERERVERVAAESTELEKTSERRAELDAINNVLAPAGLRIVEVAADGNCLYRAVEHQLALAGLDSPETTYSSLRRRAADYMRAHEDDFIAFFEGTDPKTVFRDHCARVADTADWGGQTELLALANLLRVPIWVYSRDAPILKMGDTIQKPPLRLAFHRHYFALGEHYNSVAPSTTTTTTTS</sequence>
<dbReference type="AlphaFoldDB" id="A0AAD7UDA5"/>
<dbReference type="CDD" id="cd22748">
    <property type="entry name" value="OTU_OTUD6-like"/>
    <property type="match status" value="1"/>
</dbReference>
<dbReference type="PANTHER" id="PTHR12419:SF10">
    <property type="entry name" value="DEUBIQUITINASE OTUD6B"/>
    <property type="match status" value="1"/>
</dbReference>
<protein>
    <recommendedName>
        <fullName evidence="2">OTU domain-containing protein</fullName>
    </recommendedName>
</protein>
<dbReference type="Proteomes" id="UP001230188">
    <property type="component" value="Unassembled WGS sequence"/>
</dbReference>
<dbReference type="GO" id="GO:0016579">
    <property type="term" value="P:protein deubiquitination"/>
    <property type="evidence" value="ECO:0007669"/>
    <property type="project" value="TreeGrafter"/>
</dbReference>
<feature type="compositionally biased region" description="Basic and acidic residues" evidence="1">
    <location>
        <begin position="70"/>
        <end position="81"/>
    </location>
</feature>
<feature type="compositionally biased region" description="Basic and acidic residues" evidence="1">
    <location>
        <begin position="92"/>
        <end position="107"/>
    </location>
</feature>
<dbReference type="PROSITE" id="PS50802">
    <property type="entry name" value="OTU"/>
    <property type="match status" value="1"/>
</dbReference>
<feature type="compositionally biased region" description="Basic and acidic residues" evidence="1">
    <location>
        <begin position="1"/>
        <end position="14"/>
    </location>
</feature>
<dbReference type="InterPro" id="IPR050704">
    <property type="entry name" value="Peptidase_C85-like"/>
</dbReference>
<feature type="domain" description="OTU" evidence="2">
    <location>
        <begin position="131"/>
        <end position="266"/>
    </location>
</feature>
<dbReference type="SUPFAM" id="SSF54001">
    <property type="entry name" value="Cysteine proteinases"/>
    <property type="match status" value="1"/>
</dbReference>
<evidence type="ECO:0000313" key="3">
    <source>
        <dbReference type="EMBL" id="KAJ8602428.1"/>
    </source>
</evidence>
<feature type="region of interest" description="Disordered" evidence="1">
    <location>
        <begin position="1"/>
        <end position="30"/>
    </location>
</feature>
<dbReference type="Gene3D" id="3.90.70.80">
    <property type="match status" value="1"/>
</dbReference>
<organism evidence="3 4">
    <name type="scientific">Chrysophaeum taylorii</name>
    <dbReference type="NCBI Taxonomy" id="2483200"/>
    <lineage>
        <taxon>Eukaryota</taxon>
        <taxon>Sar</taxon>
        <taxon>Stramenopiles</taxon>
        <taxon>Ochrophyta</taxon>
        <taxon>Pelagophyceae</taxon>
        <taxon>Pelagomonadales</taxon>
        <taxon>Pelagomonadaceae</taxon>
        <taxon>Chrysophaeum</taxon>
    </lineage>
</organism>
<dbReference type="InterPro" id="IPR038765">
    <property type="entry name" value="Papain-like_cys_pep_sf"/>
</dbReference>
<comment type="caution">
    <text evidence="3">The sequence shown here is derived from an EMBL/GenBank/DDBJ whole genome shotgun (WGS) entry which is preliminary data.</text>
</comment>
<evidence type="ECO:0000313" key="4">
    <source>
        <dbReference type="Proteomes" id="UP001230188"/>
    </source>
</evidence>
<feature type="compositionally biased region" description="Basic residues" evidence="1">
    <location>
        <begin position="82"/>
        <end position="91"/>
    </location>
</feature>